<comment type="caution">
    <text evidence="2">The sequence shown here is derived from an EMBL/GenBank/DDBJ whole genome shotgun (WGS) entry which is preliminary data.</text>
</comment>
<proteinExistence type="predicted"/>
<accession>A0A017HF14</accession>
<keyword evidence="3" id="KW-1185">Reference proteome</keyword>
<gene>
    <name evidence="2" type="ORF">Rumeso_04781</name>
</gene>
<dbReference type="STRING" id="442562.Rumeso_04781"/>
<dbReference type="Proteomes" id="UP000019666">
    <property type="component" value="Unassembled WGS sequence"/>
</dbReference>
<dbReference type="EMBL" id="AOSK01000132">
    <property type="protein sequence ID" value="EYD72905.1"/>
    <property type="molecule type" value="Genomic_DNA"/>
</dbReference>
<name>A0A017HF14_9RHOB</name>
<feature type="region of interest" description="Disordered" evidence="1">
    <location>
        <begin position="1"/>
        <end position="41"/>
    </location>
</feature>
<dbReference type="HOGENOM" id="CLU_3276113_0_0_5"/>
<organism evidence="2 3">
    <name type="scientific">Rubellimicrobium mesophilum DSM 19309</name>
    <dbReference type="NCBI Taxonomy" id="442562"/>
    <lineage>
        <taxon>Bacteria</taxon>
        <taxon>Pseudomonadati</taxon>
        <taxon>Pseudomonadota</taxon>
        <taxon>Alphaproteobacteria</taxon>
        <taxon>Rhodobacterales</taxon>
        <taxon>Roseobacteraceae</taxon>
        <taxon>Rubellimicrobium</taxon>
    </lineage>
</organism>
<reference evidence="2 3" key="1">
    <citation type="submission" date="2013-02" db="EMBL/GenBank/DDBJ databases">
        <authorList>
            <person name="Fiebig A."/>
            <person name="Goeker M."/>
            <person name="Klenk H.-P.P."/>
        </authorList>
    </citation>
    <scope>NUCLEOTIDE SEQUENCE [LARGE SCALE GENOMIC DNA]</scope>
    <source>
        <strain evidence="2 3">DSM 19309</strain>
    </source>
</reference>
<evidence type="ECO:0000313" key="3">
    <source>
        <dbReference type="Proteomes" id="UP000019666"/>
    </source>
</evidence>
<dbReference type="AlphaFoldDB" id="A0A017HF14"/>
<evidence type="ECO:0000256" key="1">
    <source>
        <dbReference type="SAM" id="MobiDB-lite"/>
    </source>
</evidence>
<sequence>MVVHVGRHLQVGRAAPAQHRTARPGTCRGNHRSDASWAPAP</sequence>
<protein>
    <submittedName>
        <fullName evidence="2">Uncharacterized protein</fullName>
    </submittedName>
</protein>
<evidence type="ECO:0000313" key="2">
    <source>
        <dbReference type="EMBL" id="EYD72905.1"/>
    </source>
</evidence>